<accession>A0ABP2SZ80</accession>
<dbReference type="RefSeq" id="WP_003108385.1">
    <property type="nucleotide sequence ID" value="NZ_ALYM01000003.1"/>
</dbReference>
<dbReference type="NCBIfam" id="TIGR01560">
    <property type="entry name" value="put_DNA_pack"/>
    <property type="match status" value="1"/>
</dbReference>
<sequence>MSVTPERVISALNLDESDDLSLLPLYLKSANTYVINAIGKEIEGYPFYTLEDVESEFDTAVIALTGTYYTYRIAVTDTQSYQMDYTLNSIVGQLRGQYASYLEGVENGQAVSTV</sequence>
<dbReference type="EMBL" id="ALYM01000003">
    <property type="protein sequence ID" value="EMG25776.1"/>
    <property type="molecule type" value="Genomic_DNA"/>
</dbReference>
<evidence type="ECO:0000313" key="1">
    <source>
        <dbReference type="EMBL" id="EMG25776.1"/>
    </source>
</evidence>
<protein>
    <submittedName>
        <fullName evidence="1">DNA packaging protein</fullName>
    </submittedName>
</protein>
<proteinExistence type="predicted"/>
<dbReference type="Proteomes" id="UP000011769">
    <property type="component" value="Unassembled WGS sequence"/>
</dbReference>
<evidence type="ECO:0000313" key="2">
    <source>
        <dbReference type="Proteomes" id="UP000011769"/>
    </source>
</evidence>
<dbReference type="CDD" id="cd08054">
    <property type="entry name" value="gp6"/>
    <property type="match status" value="1"/>
</dbReference>
<gene>
    <name evidence="1" type="ORF">SPJ1_1187</name>
</gene>
<keyword evidence="2" id="KW-1185">Reference proteome</keyword>
<dbReference type="InterPro" id="IPR006450">
    <property type="entry name" value="Phage_HK97_gp6-like"/>
</dbReference>
<dbReference type="Pfam" id="PF05135">
    <property type="entry name" value="Phage_connect_1"/>
    <property type="match status" value="1"/>
</dbReference>
<comment type="caution">
    <text evidence="1">The sequence shown here is derived from an EMBL/GenBank/DDBJ whole genome shotgun (WGS) entry which is preliminary data.</text>
</comment>
<organism evidence="1 2">
    <name type="scientific">Streptococcus parauberis KRS-02083</name>
    <dbReference type="NCBI Taxonomy" id="1207545"/>
    <lineage>
        <taxon>Bacteria</taxon>
        <taxon>Bacillati</taxon>
        <taxon>Bacillota</taxon>
        <taxon>Bacilli</taxon>
        <taxon>Lactobacillales</taxon>
        <taxon>Streptococcaceae</taxon>
        <taxon>Streptococcus</taxon>
    </lineage>
</organism>
<reference evidence="1 2" key="1">
    <citation type="journal article" date="2013" name="PLoS ONE">
        <title>Comparative Genomic Characterization of Three Streptococcus parauberis Strains in Fish Pathogen, as Assessed by Wide-Genome Analyses.</title>
        <authorList>
            <person name="Nho S.W."/>
            <person name="Hikima J."/>
            <person name="Park S.B."/>
            <person name="Jang H.B."/>
            <person name="Cha I.S."/>
            <person name="Yasuike M."/>
            <person name="Nakamura Y."/>
            <person name="Fujiwara A."/>
            <person name="Sano M."/>
            <person name="Kanai K."/>
            <person name="Kondo H."/>
            <person name="Hirono I."/>
            <person name="Takeyama H."/>
            <person name="Aoki T."/>
            <person name="Jung T.S."/>
        </authorList>
    </citation>
    <scope>NUCLEOTIDE SEQUENCE [LARGE SCALE GENOMIC DNA]</scope>
    <source>
        <strain evidence="1 2">KRS-02083</strain>
    </source>
</reference>
<dbReference type="InterPro" id="IPR021146">
    <property type="entry name" value="Phage_gp6-like_head-tail"/>
</dbReference>
<name>A0ABP2SZ80_9STRE</name>
<dbReference type="Gene3D" id="1.10.3230.30">
    <property type="entry name" value="Phage gp6-like head-tail connector protein"/>
    <property type="match status" value="1"/>
</dbReference>